<organism evidence="1 2">
    <name type="scientific">Heyndrickxia coagulans</name>
    <name type="common">Weizmannia coagulans</name>
    <dbReference type="NCBI Taxonomy" id="1398"/>
    <lineage>
        <taxon>Bacteria</taxon>
        <taxon>Bacillati</taxon>
        <taxon>Bacillota</taxon>
        <taxon>Bacilli</taxon>
        <taxon>Bacillales</taxon>
        <taxon>Bacillaceae</taxon>
        <taxon>Heyndrickxia</taxon>
    </lineage>
</organism>
<dbReference type="Proteomes" id="UP000070376">
    <property type="component" value="Unassembled WGS sequence"/>
</dbReference>
<gene>
    <name evidence="1" type="ORF">HMPREF3213_03138</name>
</gene>
<dbReference type="PATRIC" id="fig|1398.22.peg.3142"/>
<sequence length="46" mass="5643">AFIRTGRTFEPVPKNVNRYRDFYQVYKDVYPHTVAINHQLFDLRKE</sequence>
<accession>A0A133KF30</accession>
<feature type="non-terminal residue" evidence="1">
    <location>
        <position position="1"/>
    </location>
</feature>
<evidence type="ECO:0000313" key="2">
    <source>
        <dbReference type="Proteomes" id="UP000070376"/>
    </source>
</evidence>
<reference evidence="2" key="1">
    <citation type="submission" date="2016-01" db="EMBL/GenBank/DDBJ databases">
        <authorList>
            <person name="Mitreva M."/>
            <person name="Pepin K.H."/>
            <person name="Mihindukulasuriya K.A."/>
            <person name="Fulton R."/>
            <person name="Fronick C."/>
            <person name="O'Laughlin M."/>
            <person name="Miner T."/>
            <person name="Herter B."/>
            <person name="Rosa B.A."/>
            <person name="Cordes M."/>
            <person name="Tomlinson C."/>
            <person name="Wollam A."/>
            <person name="Palsikar V.B."/>
            <person name="Mardis E.R."/>
            <person name="Wilson R.K."/>
        </authorList>
    </citation>
    <scope>NUCLEOTIDE SEQUENCE [LARGE SCALE GENOMIC DNA]</scope>
    <source>
        <strain evidence="2">GED7749B</strain>
    </source>
</reference>
<comment type="caution">
    <text evidence="1">The sequence shown here is derived from an EMBL/GenBank/DDBJ whole genome shotgun (WGS) entry which is preliminary data.</text>
</comment>
<evidence type="ECO:0000313" key="1">
    <source>
        <dbReference type="EMBL" id="KWZ78034.1"/>
    </source>
</evidence>
<dbReference type="EMBL" id="LRPN01000155">
    <property type="protein sequence ID" value="KWZ78034.1"/>
    <property type="molecule type" value="Genomic_DNA"/>
</dbReference>
<name>A0A133KF30_HEYCO</name>
<proteinExistence type="predicted"/>
<dbReference type="Gene3D" id="3.30.420.40">
    <property type="match status" value="1"/>
</dbReference>
<dbReference type="AlphaFoldDB" id="A0A133KF30"/>
<protein>
    <submittedName>
        <fullName evidence="1">Uncharacterized protein</fullName>
    </submittedName>
</protein>